<sequence length="195" mass="21452">MAGLDPGGIDPNPWWKKVEEPLPHWQGPVGVKEDGGGSTRGRGTVGKMLVHRAVANHNTDEIVRLIDDGEDVNEVEGAGGTPLHVAAVEGWIEGAELLLQLGAKINATNNAGDSPWHWAMYHKQEEMVDFLVKNGANKQQGLVLVPDHVNKVSDFYEKPCWAHHPKPHDEYVALKKLQEEILEKDKKSLIPGFGL</sequence>
<feature type="repeat" description="ANK" evidence="3">
    <location>
        <begin position="111"/>
        <end position="137"/>
    </location>
</feature>
<dbReference type="PANTHER" id="PTHR24171">
    <property type="entry name" value="ANKYRIN REPEAT DOMAIN-CONTAINING PROTEIN 39-RELATED"/>
    <property type="match status" value="1"/>
</dbReference>
<dbReference type="InterPro" id="IPR002110">
    <property type="entry name" value="Ankyrin_rpt"/>
</dbReference>
<evidence type="ECO:0000313" key="6">
    <source>
        <dbReference type="Proteomes" id="UP000660262"/>
    </source>
</evidence>
<dbReference type="PROSITE" id="PS50297">
    <property type="entry name" value="ANK_REP_REGION"/>
    <property type="match status" value="2"/>
</dbReference>
<accession>A0A830H980</accession>
<dbReference type="InterPro" id="IPR036770">
    <property type="entry name" value="Ankyrin_rpt-contain_sf"/>
</dbReference>
<dbReference type="SUPFAM" id="SSF48403">
    <property type="entry name" value="Ankyrin repeat"/>
    <property type="match status" value="1"/>
</dbReference>
<dbReference type="AlphaFoldDB" id="A0A830H980"/>
<dbReference type="EMBL" id="BNJQ01000006">
    <property type="protein sequence ID" value="GHP03846.1"/>
    <property type="molecule type" value="Genomic_DNA"/>
</dbReference>
<dbReference type="PROSITE" id="PS50088">
    <property type="entry name" value="ANK_REPEAT"/>
    <property type="match status" value="2"/>
</dbReference>
<evidence type="ECO:0000256" key="4">
    <source>
        <dbReference type="SAM" id="MobiDB-lite"/>
    </source>
</evidence>
<keyword evidence="2 3" id="KW-0040">ANK repeat</keyword>
<organism evidence="5 6">
    <name type="scientific">Pycnococcus provasolii</name>
    <dbReference type="NCBI Taxonomy" id="41880"/>
    <lineage>
        <taxon>Eukaryota</taxon>
        <taxon>Viridiplantae</taxon>
        <taxon>Chlorophyta</taxon>
        <taxon>Pseudoscourfieldiophyceae</taxon>
        <taxon>Pseudoscourfieldiales</taxon>
        <taxon>Pycnococcaceae</taxon>
        <taxon>Pycnococcus</taxon>
    </lineage>
</organism>
<name>A0A830H980_9CHLO</name>
<protein>
    <submittedName>
        <fullName evidence="5">Uncharacterized protein</fullName>
    </submittedName>
</protein>
<keyword evidence="1" id="KW-0677">Repeat</keyword>
<evidence type="ECO:0000256" key="1">
    <source>
        <dbReference type="ARBA" id="ARBA00022737"/>
    </source>
</evidence>
<keyword evidence="6" id="KW-1185">Reference proteome</keyword>
<dbReference type="Proteomes" id="UP000660262">
    <property type="component" value="Unassembled WGS sequence"/>
</dbReference>
<feature type="region of interest" description="Disordered" evidence="4">
    <location>
        <begin position="1"/>
        <end position="39"/>
    </location>
</feature>
<proteinExistence type="predicted"/>
<dbReference type="SMART" id="SM00248">
    <property type="entry name" value="ANK"/>
    <property type="match status" value="3"/>
</dbReference>
<evidence type="ECO:0000256" key="3">
    <source>
        <dbReference type="PROSITE-ProRule" id="PRU00023"/>
    </source>
</evidence>
<feature type="repeat" description="ANK" evidence="3">
    <location>
        <begin position="78"/>
        <end position="110"/>
    </location>
</feature>
<comment type="caution">
    <text evidence="5">The sequence shown here is derived from an EMBL/GenBank/DDBJ whole genome shotgun (WGS) entry which is preliminary data.</text>
</comment>
<dbReference type="Pfam" id="PF12796">
    <property type="entry name" value="Ank_2"/>
    <property type="match status" value="1"/>
</dbReference>
<dbReference type="Gene3D" id="1.25.40.20">
    <property type="entry name" value="Ankyrin repeat-containing domain"/>
    <property type="match status" value="1"/>
</dbReference>
<evidence type="ECO:0000256" key="2">
    <source>
        <dbReference type="ARBA" id="ARBA00023043"/>
    </source>
</evidence>
<dbReference type="OrthoDB" id="71307at2759"/>
<gene>
    <name evidence="5" type="ORF">PPROV_000260000</name>
</gene>
<reference evidence="5" key="1">
    <citation type="submission" date="2020-10" db="EMBL/GenBank/DDBJ databases">
        <title>Unveiling of a novel bifunctional photoreceptor, Dualchrome1, isolated from a cosmopolitan green alga.</title>
        <authorList>
            <person name="Suzuki S."/>
            <person name="Kawachi M."/>
        </authorList>
    </citation>
    <scope>NUCLEOTIDE SEQUENCE</scope>
    <source>
        <strain evidence="5">NIES 2893</strain>
    </source>
</reference>
<evidence type="ECO:0000313" key="5">
    <source>
        <dbReference type="EMBL" id="GHP03846.1"/>
    </source>
</evidence>